<dbReference type="PROSITE" id="PS51519">
    <property type="entry name" value="RWP_RK"/>
    <property type="match status" value="1"/>
</dbReference>
<evidence type="ECO:0000256" key="4">
    <source>
        <dbReference type="ARBA" id="ARBA00023242"/>
    </source>
</evidence>
<keyword evidence="9" id="KW-1185">Reference proteome</keyword>
<feature type="region of interest" description="Disordered" evidence="5">
    <location>
        <begin position="503"/>
        <end position="524"/>
    </location>
</feature>
<reference evidence="8 9" key="1">
    <citation type="submission" date="2019-09" db="EMBL/GenBank/DDBJ databases">
        <title>A chromosome-level genome assembly of the Chinese tupelo Nyssa sinensis.</title>
        <authorList>
            <person name="Yang X."/>
            <person name="Kang M."/>
            <person name="Yang Y."/>
            <person name="Xiong H."/>
            <person name="Wang M."/>
            <person name="Zhang Z."/>
            <person name="Wang Z."/>
            <person name="Wu H."/>
            <person name="Ma T."/>
            <person name="Liu J."/>
            <person name="Xi Z."/>
        </authorList>
    </citation>
    <scope>NUCLEOTIDE SEQUENCE [LARGE SCALE GENOMIC DNA]</scope>
    <source>
        <strain evidence="8">J267</strain>
        <tissue evidence="8">Leaf</tissue>
    </source>
</reference>
<evidence type="ECO:0000256" key="5">
    <source>
        <dbReference type="SAM" id="MobiDB-lite"/>
    </source>
</evidence>
<dbReference type="OrthoDB" id="1261306at2759"/>
<proteinExistence type="predicted"/>
<dbReference type="InterPro" id="IPR053793">
    <property type="entry name" value="PB1-like"/>
</dbReference>
<keyword evidence="4" id="KW-0539">Nucleus</keyword>
<dbReference type="PANTHER" id="PTHR32002:SF49">
    <property type="entry name" value="BILE ACID:SODIUM SYMPORTER_ARSENICAL RESISTANCE PROTEIN ACR3-RELATED"/>
    <property type="match status" value="1"/>
</dbReference>
<dbReference type="Pfam" id="PF02042">
    <property type="entry name" value="RWP-RK"/>
    <property type="match status" value="1"/>
</dbReference>
<feature type="compositionally biased region" description="Basic and acidic residues" evidence="5">
    <location>
        <begin position="512"/>
        <end position="524"/>
    </location>
</feature>
<dbReference type="PROSITE" id="PS51745">
    <property type="entry name" value="PB1"/>
    <property type="match status" value="1"/>
</dbReference>
<evidence type="ECO:0000313" key="9">
    <source>
        <dbReference type="Proteomes" id="UP000325577"/>
    </source>
</evidence>
<feature type="domain" description="PB1" evidence="7">
    <location>
        <begin position="594"/>
        <end position="677"/>
    </location>
</feature>
<evidence type="ECO:0000256" key="2">
    <source>
        <dbReference type="ARBA" id="ARBA00023125"/>
    </source>
</evidence>
<dbReference type="Pfam" id="PF00564">
    <property type="entry name" value="PB1"/>
    <property type="match status" value="1"/>
</dbReference>
<dbReference type="GO" id="GO:0003677">
    <property type="term" value="F:DNA binding"/>
    <property type="evidence" value="ECO:0007669"/>
    <property type="project" value="UniProtKB-KW"/>
</dbReference>
<dbReference type="AlphaFoldDB" id="A0A5J5BBV2"/>
<keyword evidence="2" id="KW-0238">DNA-binding</keyword>
<feature type="domain" description="RWP-RK" evidence="6">
    <location>
        <begin position="506"/>
        <end position="593"/>
    </location>
</feature>
<protein>
    <recommendedName>
        <fullName evidence="10">PB1 domain-containing protein</fullName>
    </recommendedName>
</protein>
<evidence type="ECO:0000256" key="1">
    <source>
        <dbReference type="ARBA" id="ARBA00023015"/>
    </source>
</evidence>
<name>A0A5J5BBV2_9ASTE</name>
<dbReference type="InterPro" id="IPR055081">
    <property type="entry name" value="NLP1-9_GAF"/>
</dbReference>
<dbReference type="EMBL" id="CM018037">
    <property type="protein sequence ID" value="KAA8539187.1"/>
    <property type="molecule type" value="Genomic_DNA"/>
</dbReference>
<dbReference type="InterPro" id="IPR003035">
    <property type="entry name" value="RWP-RK_dom"/>
</dbReference>
<keyword evidence="3" id="KW-0804">Transcription</keyword>
<evidence type="ECO:0000256" key="3">
    <source>
        <dbReference type="ARBA" id="ARBA00023163"/>
    </source>
</evidence>
<dbReference type="InterPro" id="IPR045012">
    <property type="entry name" value="NLP"/>
</dbReference>
<dbReference type="Proteomes" id="UP000325577">
    <property type="component" value="Linkage Group LG14"/>
</dbReference>
<dbReference type="SMART" id="SM00666">
    <property type="entry name" value="PB1"/>
    <property type="match status" value="1"/>
</dbReference>
<dbReference type="SUPFAM" id="SSF54277">
    <property type="entry name" value="CAD &amp; PB1 domains"/>
    <property type="match status" value="1"/>
</dbReference>
<evidence type="ECO:0000259" key="7">
    <source>
        <dbReference type="PROSITE" id="PS51745"/>
    </source>
</evidence>
<dbReference type="Pfam" id="PF22922">
    <property type="entry name" value="GAF_NLP"/>
    <property type="match status" value="1"/>
</dbReference>
<sequence>MINQVLMDEQTSSIDDQNNCESGSHYYPDNLFTTLKEKLPYHRPTCDGKLWVFWSPRDHSSCLSPSNSVGIQDKIKFALQLFDAACLRFPLPFLIQFWAPVTTGGRCFLVTSDQPFGLYLSIFGDDERLCLYRNHSVDNKFVVDGKSEEVLGFPARVFRQKWPESTPFGQCYSTKQHPWCNPSLNFSNLKLLALPVFEPSSECCAGVLEFVAPFLDTENIEKVYRALEKVDLKSLRSWFHFDKNKVDLKSLRSWYCFDKNISNEGLQQALDEVKEVIEVVCNTYQLPLAQTWVPCKHCNAVASSSFPNKSPRVVLSKIYDACCDTNNEALQFLNDTRAFHLQEDQGVVGRAYLSHNSSFCRDITQFSSTEYPMVHYAREYQFSGCFAICLKSSYTGEDYYILEFFLPDEKIIYGHPRPQILDSILETLKQYLRSFKLASGEPLDVESVNFSMAEKHDFVPRSPPRSEALQNGGDTVLVNSSDQPLMVQHNAIYNIRSIGSAEKSNTDGTYSGEKDTRKTSKREHEITREVLEQHFGRNIEDVAKTFNVSRSTFKHICREHKISRWPRCKNNSLSMQDSGCFDLSHVTAMQDVRTVTIKASYRDDILIRFQLTSTAGLEELEEEIAKRLKLKVGCFSIKYRDEDNDLILLPCDSDLQFLLKSTIALGTTTIRLFVELNTN</sequence>
<dbReference type="InterPro" id="IPR000270">
    <property type="entry name" value="PB1_dom"/>
</dbReference>
<keyword evidence="1" id="KW-0805">Transcription regulation</keyword>
<accession>A0A5J5BBV2</accession>
<gene>
    <name evidence="8" type="ORF">F0562_025879</name>
</gene>
<dbReference type="Gene3D" id="3.10.20.90">
    <property type="entry name" value="Phosphatidylinositol 3-kinase Catalytic Subunit, Chain A, domain 1"/>
    <property type="match status" value="1"/>
</dbReference>
<evidence type="ECO:0000313" key="8">
    <source>
        <dbReference type="EMBL" id="KAA8539187.1"/>
    </source>
</evidence>
<organism evidence="8 9">
    <name type="scientific">Nyssa sinensis</name>
    <dbReference type="NCBI Taxonomy" id="561372"/>
    <lineage>
        <taxon>Eukaryota</taxon>
        <taxon>Viridiplantae</taxon>
        <taxon>Streptophyta</taxon>
        <taxon>Embryophyta</taxon>
        <taxon>Tracheophyta</taxon>
        <taxon>Spermatophyta</taxon>
        <taxon>Magnoliopsida</taxon>
        <taxon>eudicotyledons</taxon>
        <taxon>Gunneridae</taxon>
        <taxon>Pentapetalae</taxon>
        <taxon>asterids</taxon>
        <taxon>Cornales</taxon>
        <taxon>Nyssaceae</taxon>
        <taxon>Nyssa</taxon>
    </lineage>
</organism>
<dbReference type="GO" id="GO:0003700">
    <property type="term" value="F:DNA-binding transcription factor activity"/>
    <property type="evidence" value="ECO:0007669"/>
    <property type="project" value="InterPro"/>
</dbReference>
<evidence type="ECO:0008006" key="10">
    <source>
        <dbReference type="Google" id="ProtNLM"/>
    </source>
</evidence>
<evidence type="ECO:0000259" key="6">
    <source>
        <dbReference type="PROSITE" id="PS51519"/>
    </source>
</evidence>
<dbReference type="PANTHER" id="PTHR32002">
    <property type="entry name" value="PROTEIN NLP8"/>
    <property type="match status" value="1"/>
</dbReference>